<accession>A0ABQ6G4E9</accession>
<dbReference type="Gene3D" id="3.30.565.10">
    <property type="entry name" value="Histidine kinase-like ATPase, C-terminal domain"/>
    <property type="match status" value="1"/>
</dbReference>
<dbReference type="RefSeq" id="WP_338256458.1">
    <property type="nucleotide sequence ID" value="NZ_BSRI01000002.1"/>
</dbReference>
<dbReference type="SMART" id="SM00388">
    <property type="entry name" value="HisKA"/>
    <property type="match status" value="1"/>
</dbReference>
<keyword evidence="4" id="KW-0808">Transferase</keyword>
<dbReference type="Pfam" id="PF02518">
    <property type="entry name" value="HATPase_c"/>
    <property type="match status" value="1"/>
</dbReference>
<evidence type="ECO:0000256" key="1">
    <source>
        <dbReference type="ARBA" id="ARBA00000085"/>
    </source>
</evidence>
<keyword evidence="3" id="KW-0597">Phosphoprotein</keyword>
<dbReference type="PANTHER" id="PTHR43711">
    <property type="entry name" value="TWO-COMPONENT HISTIDINE KINASE"/>
    <property type="match status" value="1"/>
</dbReference>
<reference evidence="8 9" key="1">
    <citation type="submission" date="2023-02" db="EMBL/GenBank/DDBJ databases">
        <title>Dictyobacter halimunensis sp. nov., a new member of the class Ktedonobacteria from forest soil in a geothermal area.</title>
        <authorList>
            <person name="Rachmania M.K."/>
            <person name="Ningsih F."/>
            <person name="Sakai Y."/>
            <person name="Yabe S."/>
            <person name="Yokota A."/>
            <person name="Sjamsuridzal W."/>
        </authorList>
    </citation>
    <scope>NUCLEOTIDE SEQUENCE [LARGE SCALE GENOMIC DNA]</scope>
    <source>
        <strain evidence="8 9">S3.2.2.5</strain>
    </source>
</reference>
<keyword evidence="5" id="KW-0418">Kinase</keyword>
<proteinExistence type="predicted"/>
<dbReference type="SMART" id="SM00387">
    <property type="entry name" value="HATPase_c"/>
    <property type="match status" value="1"/>
</dbReference>
<evidence type="ECO:0000313" key="8">
    <source>
        <dbReference type="EMBL" id="GLV59699.1"/>
    </source>
</evidence>
<evidence type="ECO:0000256" key="3">
    <source>
        <dbReference type="ARBA" id="ARBA00022553"/>
    </source>
</evidence>
<dbReference type="SUPFAM" id="SSF55874">
    <property type="entry name" value="ATPase domain of HSP90 chaperone/DNA topoisomerase II/histidine kinase"/>
    <property type="match status" value="1"/>
</dbReference>
<evidence type="ECO:0000256" key="2">
    <source>
        <dbReference type="ARBA" id="ARBA00012438"/>
    </source>
</evidence>
<dbReference type="PANTHER" id="PTHR43711:SF31">
    <property type="entry name" value="HISTIDINE KINASE"/>
    <property type="match status" value="1"/>
</dbReference>
<dbReference type="InterPro" id="IPR004358">
    <property type="entry name" value="Sig_transdc_His_kin-like_C"/>
</dbReference>
<gene>
    <name evidence="8" type="ORF">KDH_65250</name>
</gene>
<evidence type="ECO:0000256" key="4">
    <source>
        <dbReference type="ARBA" id="ARBA00022679"/>
    </source>
</evidence>
<name>A0ABQ6G4E9_9CHLR</name>
<dbReference type="Proteomes" id="UP001344906">
    <property type="component" value="Unassembled WGS sequence"/>
</dbReference>
<evidence type="ECO:0000256" key="6">
    <source>
        <dbReference type="ARBA" id="ARBA00023012"/>
    </source>
</evidence>
<dbReference type="InterPro" id="IPR036890">
    <property type="entry name" value="HATPase_C_sf"/>
</dbReference>
<protein>
    <recommendedName>
        <fullName evidence="2">histidine kinase</fullName>
        <ecNumber evidence="2">2.7.13.3</ecNumber>
    </recommendedName>
</protein>
<dbReference type="PROSITE" id="PS50109">
    <property type="entry name" value="HIS_KIN"/>
    <property type="match status" value="1"/>
</dbReference>
<dbReference type="InterPro" id="IPR003661">
    <property type="entry name" value="HisK_dim/P_dom"/>
</dbReference>
<dbReference type="EMBL" id="BSRI01000002">
    <property type="protein sequence ID" value="GLV59699.1"/>
    <property type="molecule type" value="Genomic_DNA"/>
</dbReference>
<comment type="catalytic activity">
    <reaction evidence="1">
        <text>ATP + protein L-histidine = ADP + protein N-phospho-L-histidine.</text>
        <dbReference type="EC" id="2.7.13.3"/>
    </reaction>
</comment>
<dbReference type="EC" id="2.7.13.3" evidence="2"/>
<dbReference type="InterPro" id="IPR003594">
    <property type="entry name" value="HATPase_dom"/>
</dbReference>
<dbReference type="InterPro" id="IPR005467">
    <property type="entry name" value="His_kinase_dom"/>
</dbReference>
<evidence type="ECO:0000259" key="7">
    <source>
        <dbReference type="PROSITE" id="PS50109"/>
    </source>
</evidence>
<evidence type="ECO:0000256" key="5">
    <source>
        <dbReference type="ARBA" id="ARBA00022777"/>
    </source>
</evidence>
<dbReference type="SUPFAM" id="SSF47384">
    <property type="entry name" value="Homodimeric domain of signal transducing histidine kinase"/>
    <property type="match status" value="1"/>
</dbReference>
<evidence type="ECO:0000313" key="9">
    <source>
        <dbReference type="Proteomes" id="UP001344906"/>
    </source>
</evidence>
<dbReference type="Gene3D" id="1.10.287.130">
    <property type="match status" value="1"/>
</dbReference>
<dbReference type="InterPro" id="IPR036097">
    <property type="entry name" value="HisK_dim/P_sf"/>
</dbReference>
<feature type="domain" description="Histidine kinase" evidence="7">
    <location>
        <begin position="180"/>
        <end position="403"/>
    </location>
</feature>
<keyword evidence="9" id="KW-1185">Reference proteome</keyword>
<organism evidence="8 9">
    <name type="scientific">Dictyobacter halimunensis</name>
    <dbReference type="NCBI Taxonomy" id="3026934"/>
    <lineage>
        <taxon>Bacteria</taxon>
        <taxon>Bacillati</taxon>
        <taxon>Chloroflexota</taxon>
        <taxon>Ktedonobacteria</taxon>
        <taxon>Ktedonobacterales</taxon>
        <taxon>Dictyobacteraceae</taxon>
        <taxon>Dictyobacter</taxon>
    </lineage>
</organism>
<dbReference type="PRINTS" id="PR00344">
    <property type="entry name" value="BCTRLSENSOR"/>
</dbReference>
<dbReference type="InterPro" id="IPR050736">
    <property type="entry name" value="Sensor_HK_Regulatory"/>
</dbReference>
<comment type="caution">
    <text evidence="8">The sequence shown here is derived from an EMBL/GenBank/DDBJ whole genome shotgun (WGS) entry which is preliminary data.</text>
</comment>
<dbReference type="Pfam" id="PF00512">
    <property type="entry name" value="HisKA"/>
    <property type="match status" value="1"/>
</dbReference>
<dbReference type="CDD" id="cd00082">
    <property type="entry name" value="HisKA"/>
    <property type="match status" value="1"/>
</dbReference>
<keyword evidence="6" id="KW-0902">Two-component regulatory system</keyword>
<sequence>MHPHLSADKQLAALNQGGAALLNEHDEQTSLQLLNVIFQSIHDGVTWLDPMQSIVRENRPAYMLRSRLEQSPQGRQVLQALLYAPARQALRGHRQQDISVTAINECSEQCEYLVNASPLYQQAYVTQHTRRHTSRSTPATTTISGAIVVWHDITPVTMVAQQDGSTMKEAEKLKDEFISIVAHELRNPLAVLQGFVELFQRQMGRQHPPMLTEEQSESLQHIDQATRRLVTLTNDMLDVTRLQAGRLELVEEVTDLISLVKRVTQRHQPIAPDHQLIITAQDPFLIVSIDVVRTEQVFTNLLTNAIKYSPGGGPIQITLEKQAESRQVLVKIKDQGIGIPACQQAQIFGRFVRATNAQAHGICGTGLGLYLCRELIERQGGNIWFQSQEGEGTTFFVALPLLDVADA</sequence>